<protein>
    <submittedName>
        <fullName evidence="1">DUF4258 domain-containing protein</fullName>
    </submittedName>
</protein>
<organism evidence="1 2">
    <name type="scientific">Plesiomonas shigelloides</name>
    <name type="common">Aeromonas shigelloides</name>
    <dbReference type="NCBI Taxonomy" id="703"/>
    <lineage>
        <taxon>Bacteria</taxon>
        <taxon>Pseudomonadati</taxon>
        <taxon>Pseudomonadota</taxon>
        <taxon>Gammaproteobacteria</taxon>
        <taxon>Enterobacterales</taxon>
        <taxon>Enterobacteriaceae</taxon>
        <taxon>Plesiomonas</taxon>
    </lineage>
</organism>
<accession>A0A379CL82</accession>
<sequence>MYSRHAQQRMQQRGISSQAVEWLLDFGHADYHRGREIFFWSRKSLARLAQQTSISHQQCQRLRRHYLVLDDGEIVTVGHRTTHFKRDRH</sequence>
<comment type="caution">
    <text evidence="1">The sequence shown here is derived from an EMBL/GenBank/DDBJ whole genome shotgun (WGS) entry which is preliminary data.</text>
</comment>
<reference evidence="1" key="1">
    <citation type="submission" date="2021-03" db="EMBL/GenBank/DDBJ databases">
        <title>Plesiomonas shigelloides zfcc0051, isolated from zebrafish feces.</title>
        <authorList>
            <person name="Vanderhoek Z."/>
            <person name="Gaulke C."/>
        </authorList>
    </citation>
    <scope>NUCLEOTIDE SEQUENCE</scope>
    <source>
        <strain evidence="1">Zfcc0051</strain>
    </source>
</reference>
<name>A0A379CL82_PLESH</name>
<dbReference type="Pfam" id="PF14076">
    <property type="entry name" value="DUF4258"/>
    <property type="match status" value="1"/>
</dbReference>
<dbReference type="KEGG" id="pshi:SAMEA2665130_0779"/>
<evidence type="ECO:0000313" key="1">
    <source>
        <dbReference type="EMBL" id="MBO1106663.1"/>
    </source>
</evidence>
<proteinExistence type="predicted"/>
<dbReference type="InterPro" id="IPR025354">
    <property type="entry name" value="DUF4258"/>
</dbReference>
<gene>
    <name evidence="1" type="ORF">J2R62_00250</name>
</gene>
<dbReference type="Proteomes" id="UP000664658">
    <property type="component" value="Unassembled WGS sequence"/>
</dbReference>
<dbReference type="AlphaFoldDB" id="A0A379CL82"/>
<dbReference type="EMBL" id="JAFNAA010000001">
    <property type="protein sequence ID" value="MBO1106663.1"/>
    <property type="molecule type" value="Genomic_DNA"/>
</dbReference>
<dbReference type="RefSeq" id="WP_010862280.1">
    <property type="nucleotide sequence ID" value="NZ_CP050969.1"/>
</dbReference>
<evidence type="ECO:0000313" key="2">
    <source>
        <dbReference type="Proteomes" id="UP000664658"/>
    </source>
</evidence>
<dbReference type="GeneID" id="69705637"/>